<feature type="compositionally biased region" description="Basic and acidic residues" evidence="1">
    <location>
        <begin position="188"/>
        <end position="206"/>
    </location>
</feature>
<feature type="compositionally biased region" description="Basic and acidic residues" evidence="1">
    <location>
        <begin position="215"/>
        <end position="226"/>
    </location>
</feature>
<feature type="non-terminal residue" evidence="2">
    <location>
        <position position="336"/>
    </location>
</feature>
<dbReference type="Proteomes" id="UP000518305">
    <property type="component" value="Unassembled WGS sequence"/>
</dbReference>
<name>A0A7K9CQ94_9AVES</name>
<evidence type="ECO:0000313" key="3">
    <source>
        <dbReference type="Proteomes" id="UP000518305"/>
    </source>
</evidence>
<accession>A0A7K9CQ94</accession>
<protein>
    <submittedName>
        <fullName evidence="2">GP179 protein</fullName>
    </submittedName>
</protein>
<dbReference type="OrthoDB" id="5823771at2759"/>
<feature type="compositionally biased region" description="Low complexity" evidence="1">
    <location>
        <begin position="235"/>
        <end position="246"/>
    </location>
</feature>
<dbReference type="AlphaFoldDB" id="A0A7K9CQ94"/>
<evidence type="ECO:0000256" key="1">
    <source>
        <dbReference type="SAM" id="MobiDB-lite"/>
    </source>
</evidence>
<reference evidence="2 3" key="1">
    <citation type="submission" date="2019-09" db="EMBL/GenBank/DDBJ databases">
        <title>Bird 10,000 Genomes (B10K) Project - Family phase.</title>
        <authorList>
            <person name="Zhang G."/>
        </authorList>
    </citation>
    <scope>NUCLEOTIDE SEQUENCE [LARGE SCALE GENOMIC DNA]</scope>
    <source>
        <strain evidence="2">B10K-DU-001-23</strain>
        <tissue evidence="2">Muscle</tissue>
    </source>
</reference>
<feature type="compositionally biased region" description="Basic and acidic residues" evidence="1">
    <location>
        <begin position="321"/>
        <end position="336"/>
    </location>
</feature>
<feature type="compositionally biased region" description="Basic and acidic residues" evidence="1">
    <location>
        <begin position="13"/>
        <end position="23"/>
    </location>
</feature>
<evidence type="ECO:0000313" key="2">
    <source>
        <dbReference type="EMBL" id="NXG54736.1"/>
    </source>
</evidence>
<dbReference type="EMBL" id="VWZJ01000669">
    <property type="protein sequence ID" value="NXG54736.1"/>
    <property type="molecule type" value="Genomic_DNA"/>
</dbReference>
<proteinExistence type="predicted"/>
<feature type="region of interest" description="Disordered" evidence="1">
    <location>
        <begin position="1"/>
        <end position="110"/>
    </location>
</feature>
<organism evidence="2 3">
    <name type="scientific">Hemiprocne comata</name>
    <dbReference type="NCBI Taxonomy" id="243314"/>
    <lineage>
        <taxon>Eukaryota</taxon>
        <taxon>Metazoa</taxon>
        <taxon>Chordata</taxon>
        <taxon>Craniata</taxon>
        <taxon>Vertebrata</taxon>
        <taxon>Euteleostomi</taxon>
        <taxon>Archelosauria</taxon>
        <taxon>Archosauria</taxon>
        <taxon>Dinosauria</taxon>
        <taxon>Saurischia</taxon>
        <taxon>Theropoda</taxon>
        <taxon>Coelurosauria</taxon>
        <taxon>Aves</taxon>
        <taxon>Neognathae</taxon>
        <taxon>Neoaves</taxon>
        <taxon>Strisores</taxon>
        <taxon>Apodiformes</taxon>
        <taxon>Apodidae</taxon>
        <taxon>Hemiprocninae</taxon>
        <taxon>Hemiprocne</taxon>
    </lineage>
</organism>
<feature type="non-terminal residue" evidence="2">
    <location>
        <position position="1"/>
    </location>
</feature>
<sequence>GVAEGGRKPTHPPPDHAEVEQPHAKPTAGRSRPSTAGAQGTAAEELGAEVCPREASGIPAGKGALLRQEAVVSREDSGVPLGEESPAKVLEKSSSQPEPLGPRGSWGVRKVPPRSWSVEVAPLGTAGRAEVCPGESQADSSIKTEICPWKGREGSPGKGGSKGGALPPGEEPGMEKPPAASEKVGSTEGRRAEVCPWETREGESTVRAEICPWDMEGRQLEEERQQGGRRLLAKGGSSQQGAPSPGEVVEQPSTGLTGKNPPLLKASSKQAGTIDSKKANVCPWEVMDEPLPKTEICPWEEPAAPLGKEKPGQDTCGTSTGEKKPGSGGLEDTKGK</sequence>
<comment type="caution">
    <text evidence="2">The sequence shown here is derived from an EMBL/GenBank/DDBJ whole genome shotgun (WGS) entry which is preliminary data.</text>
</comment>
<gene>
    <name evidence="2" type="primary">Gpr179_1</name>
    <name evidence="2" type="ORF">HEMCOM_R15400</name>
</gene>
<keyword evidence="3" id="KW-1185">Reference proteome</keyword>
<feature type="region of interest" description="Disordered" evidence="1">
    <location>
        <begin position="128"/>
        <end position="336"/>
    </location>
</feature>